<feature type="transmembrane region" description="Helical" evidence="1">
    <location>
        <begin position="12"/>
        <end position="41"/>
    </location>
</feature>
<dbReference type="Pfam" id="PF06912">
    <property type="entry name" value="DUF1275"/>
    <property type="match status" value="1"/>
</dbReference>
<dbReference type="EMBL" id="JAAXKY010000075">
    <property type="protein sequence ID" value="NMH79684.1"/>
    <property type="molecule type" value="Genomic_DNA"/>
</dbReference>
<evidence type="ECO:0000313" key="3">
    <source>
        <dbReference type="Proteomes" id="UP001296706"/>
    </source>
</evidence>
<feature type="transmembrane region" description="Helical" evidence="1">
    <location>
        <begin position="116"/>
        <end position="139"/>
    </location>
</feature>
<comment type="caution">
    <text evidence="2">The sequence shown here is derived from an EMBL/GenBank/DDBJ whole genome shotgun (WGS) entry which is preliminary data.</text>
</comment>
<accession>A0ABX1RJN5</accession>
<proteinExistence type="predicted"/>
<keyword evidence="1" id="KW-0812">Transmembrane</keyword>
<keyword evidence="1" id="KW-0472">Membrane</keyword>
<reference evidence="2 3" key="1">
    <citation type="submission" date="2020-04" db="EMBL/GenBank/DDBJ databases">
        <authorList>
            <person name="Klaysubun C."/>
            <person name="Duangmal K."/>
            <person name="Lipun K."/>
        </authorList>
    </citation>
    <scope>NUCLEOTIDE SEQUENCE [LARGE SCALE GENOMIC DNA]</scope>
    <source>
        <strain evidence="2 3">JCM 11839</strain>
    </source>
</reference>
<keyword evidence="1" id="KW-1133">Transmembrane helix</keyword>
<dbReference type="PANTHER" id="PTHR37314:SF4">
    <property type="entry name" value="UPF0700 TRANSMEMBRANE PROTEIN YOAK"/>
    <property type="match status" value="1"/>
</dbReference>
<organism evidence="2 3">
    <name type="scientific">Pseudonocardia xinjiangensis</name>
    <dbReference type="NCBI Taxonomy" id="75289"/>
    <lineage>
        <taxon>Bacteria</taxon>
        <taxon>Bacillati</taxon>
        <taxon>Actinomycetota</taxon>
        <taxon>Actinomycetes</taxon>
        <taxon>Pseudonocardiales</taxon>
        <taxon>Pseudonocardiaceae</taxon>
        <taxon>Pseudonocardia</taxon>
    </lineage>
</organism>
<dbReference type="PANTHER" id="PTHR37314">
    <property type="entry name" value="SLR0142 PROTEIN"/>
    <property type="match status" value="1"/>
</dbReference>
<feature type="transmembrane region" description="Helical" evidence="1">
    <location>
        <begin position="197"/>
        <end position="215"/>
    </location>
</feature>
<feature type="transmembrane region" description="Helical" evidence="1">
    <location>
        <begin position="174"/>
        <end position="191"/>
    </location>
</feature>
<evidence type="ECO:0000256" key="1">
    <source>
        <dbReference type="SAM" id="Phobius"/>
    </source>
</evidence>
<dbReference type="InterPro" id="IPR010699">
    <property type="entry name" value="DUF1275"/>
</dbReference>
<dbReference type="Proteomes" id="UP001296706">
    <property type="component" value="Unassembled WGS sequence"/>
</dbReference>
<sequence>MTAAPHTLARRWAGIVPAMLAACAGAVDLLALAGLGGAFAGVVTGNLVTAAYGVGTGNFRLITPAGTAVAAFAVGVLAWARLWHARPQAVVGMLLAELALLVVVAVGWIVTGAHPGPLAALILLAVAALAMGGQSVAALRLQASTTYMTGTLVSALQDVVTGRAGPRRAALRQLVALVGGATAAAVLLHFLAWAVPLLPVVLLTACVGLVLGARASRTSGPDG</sequence>
<dbReference type="RefSeq" id="WP_169397742.1">
    <property type="nucleotide sequence ID" value="NZ_BAAAJH010000001.1"/>
</dbReference>
<gene>
    <name evidence="2" type="ORF">HF577_21645</name>
</gene>
<name>A0ABX1RJN5_9PSEU</name>
<evidence type="ECO:0000313" key="2">
    <source>
        <dbReference type="EMBL" id="NMH79684.1"/>
    </source>
</evidence>
<protein>
    <submittedName>
        <fullName evidence="2">DUF1275 domain-containing protein</fullName>
    </submittedName>
</protein>
<feature type="transmembrane region" description="Helical" evidence="1">
    <location>
        <begin position="61"/>
        <end position="82"/>
    </location>
</feature>
<keyword evidence="3" id="KW-1185">Reference proteome</keyword>
<feature type="transmembrane region" description="Helical" evidence="1">
    <location>
        <begin position="89"/>
        <end position="110"/>
    </location>
</feature>